<sequence length="87" mass="10269">HLYWENLLKKLLAYHKKSRNNILVEKKSAHWKVMVAHYMKKNTLVSNIWLASHLNMGRPQGVCQYVSDFESSKGFKTTAYKNMSRKI</sequence>
<protein>
    <submittedName>
        <fullName evidence="1">Uncharacterized protein</fullName>
    </submittedName>
</protein>
<dbReference type="EMBL" id="BARS01046731">
    <property type="protein sequence ID" value="GAG32330.1"/>
    <property type="molecule type" value="Genomic_DNA"/>
</dbReference>
<feature type="non-terminal residue" evidence="1">
    <location>
        <position position="1"/>
    </location>
</feature>
<accession>X0WNV8</accession>
<dbReference type="AlphaFoldDB" id="X0WNV8"/>
<comment type="caution">
    <text evidence="1">The sequence shown here is derived from an EMBL/GenBank/DDBJ whole genome shotgun (WGS) entry which is preliminary data.</text>
</comment>
<name>X0WNV8_9ZZZZ</name>
<organism evidence="1">
    <name type="scientific">marine sediment metagenome</name>
    <dbReference type="NCBI Taxonomy" id="412755"/>
    <lineage>
        <taxon>unclassified sequences</taxon>
        <taxon>metagenomes</taxon>
        <taxon>ecological metagenomes</taxon>
    </lineage>
</organism>
<proteinExistence type="predicted"/>
<reference evidence="1" key="1">
    <citation type="journal article" date="2014" name="Front. Microbiol.">
        <title>High frequency of phylogenetically diverse reductive dehalogenase-homologous genes in deep subseafloor sedimentary metagenomes.</title>
        <authorList>
            <person name="Kawai M."/>
            <person name="Futagami T."/>
            <person name="Toyoda A."/>
            <person name="Takaki Y."/>
            <person name="Nishi S."/>
            <person name="Hori S."/>
            <person name="Arai W."/>
            <person name="Tsubouchi T."/>
            <person name="Morono Y."/>
            <person name="Uchiyama I."/>
            <person name="Ito T."/>
            <person name="Fujiyama A."/>
            <person name="Inagaki F."/>
            <person name="Takami H."/>
        </authorList>
    </citation>
    <scope>NUCLEOTIDE SEQUENCE</scope>
    <source>
        <strain evidence="1">Expedition CK06-06</strain>
    </source>
</reference>
<evidence type="ECO:0000313" key="1">
    <source>
        <dbReference type="EMBL" id="GAG32330.1"/>
    </source>
</evidence>
<gene>
    <name evidence="1" type="ORF">S01H1_70289</name>
</gene>